<dbReference type="InterPro" id="IPR000847">
    <property type="entry name" value="LysR_HTH_N"/>
</dbReference>
<sequence>MSSKLPPLNAVRTFEVAARHLSFTRAAEELFVTQAAVSHQIKSLESYLGVRLFRRAHRALLLTEEGQSYFQAISPLLRSLSEATERMLARRASGALTVSMTPSFAISWLVPRLSDFSSKFPEIDVRIKAIDRESGPLEDDVDVAFFYGRGRWPGYESCKLHAEYRIPVCAPEFVKGADKLQEPDDLVNRTLLHDGSRQDWKRWLRQAGAKQVNANVGPIFSHSTMALQAAILGQGIALGHTTLARPDIESGRLVVPFKTAMLSRDSYYLVYPEEDADNPKVVAFKEWVMDRVTTEQNYLAGMQPEEEVAVAGSHHD</sequence>
<evidence type="ECO:0000313" key="6">
    <source>
        <dbReference type="EMBL" id="MFD2097823.1"/>
    </source>
</evidence>
<comment type="similarity">
    <text evidence="1">Belongs to the LysR transcriptional regulatory family.</text>
</comment>
<evidence type="ECO:0000256" key="4">
    <source>
        <dbReference type="ARBA" id="ARBA00023163"/>
    </source>
</evidence>
<dbReference type="Pfam" id="PF00126">
    <property type="entry name" value="HTH_1"/>
    <property type="match status" value="1"/>
</dbReference>
<evidence type="ECO:0000313" key="7">
    <source>
        <dbReference type="Proteomes" id="UP001597380"/>
    </source>
</evidence>
<dbReference type="SUPFAM" id="SSF46785">
    <property type="entry name" value="Winged helix' DNA-binding domain"/>
    <property type="match status" value="1"/>
</dbReference>
<dbReference type="Proteomes" id="UP001597380">
    <property type="component" value="Unassembled WGS sequence"/>
</dbReference>
<evidence type="ECO:0000256" key="3">
    <source>
        <dbReference type="ARBA" id="ARBA00023125"/>
    </source>
</evidence>
<dbReference type="RefSeq" id="WP_345342136.1">
    <property type="nucleotide sequence ID" value="NZ_BAABLI010000033.1"/>
</dbReference>
<dbReference type="PROSITE" id="PS50931">
    <property type="entry name" value="HTH_LYSR"/>
    <property type="match status" value="1"/>
</dbReference>
<dbReference type="Gene3D" id="1.10.10.10">
    <property type="entry name" value="Winged helix-like DNA-binding domain superfamily/Winged helix DNA-binding domain"/>
    <property type="match status" value="1"/>
</dbReference>
<keyword evidence="2" id="KW-0805">Transcription regulation</keyword>
<keyword evidence="4" id="KW-0804">Transcription</keyword>
<protein>
    <submittedName>
        <fullName evidence="6">Transcriptional regulator GcvA</fullName>
    </submittedName>
</protein>
<keyword evidence="7" id="KW-1185">Reference proteome</keyword>
<evidence type="ECO:0000256" key="2">
    <source>
        <dbReference type="ARBA" id="ARBA00023015"/>
    </source>
</evidence>
<gene>
    <name evidence="6" type="ORF">ACFSJ3_17665</name>
</gene>
<organism evidence="6 7">
    <name type="scientific">Corallincola platygyrae</name>
    <dbReference type="NCBI Taxonomy" id="1193278"/>
    <lineage>
        <taxon>Bacteria</taxon>
        <taxon>Pseudomonadati</taxon>
        <taxon>Pseudomonadota</taxon>
        <taxon>Gammaproteobacteria</taxon>
        <taxon>Alteromonadales</taxon>
        <taxon>Psychromonadaceae</taxon>
        <taxon>Corallincola</taxon>
    </lineage>
</organism>
<evidence type="ECO:0000256" key="1">
    <source>
        <dbReference type="ARBA" id="ARBA00009437"/>
    </source>
</evidence>
<accession>A0ABW4XTN2</accession>
<dbReference type="InterPro" id="IPR058163">
    <property type="entry name" value="LysR-type_TF_proteobact-type"/>
</dbReference>
<dbReference type="NCBIfam" id="NF008352">
    <property type="entry name" value="PRK11139.1"/>
    <property type="match status" value="1"/>
</dbReference>
<dbReference type="EMBL" id="JBHUHT010000029">
    <property type="protein sequence ID" value="MFD2097823.1"/>
    <property type="molecule type" value="Genomic_DNA"/>
</dbReference>
<dbReference type="SUPFAM" id="SSF53850">
    <property type="entry name" value="Periplasmic binding protein-like II"/>
    <property type="match status" value="1"/>
</dbReference>
<feature type="domain" description="HTH lysR-type" evidence="5">
    <location>
        <begin position="6"/>
        <end position="63"/>
    </location>
</feature>
<dbReference type="PANTHER" id="PTHR30537">
    <property type="entry name" value="HTH-TYPE TRANSCRIPTIONAL REGULATOR"/>
    <property type="match status" value="1"/>
</dbReference>
<dbReference type="CDD" id="cd08432">
    <property type="entry name" value="PBP2_GcdR_TrpI_HvrB_AmpR_like"/>
    <property type="match status" value="1"/>
</dbReference>
<comment type="caution">
    <text evidence="6">The sequence shown here is derived from an EMBL/GenBank/DDBJ whole genome shotgun (WGS) entry which is preliminary data.</text>
</comment>
<dbReference type="PRINTS" id="PR00039">
    <property type="entry name" value="HTHLYSR"/>
</dbReference>
<dbReference type="InterPro" id="IPR036390">
    <property type="entry name" value="WH_DNA-bd_sf"/>
</dbReference>
<evidence type="ECO:0000259" key="5">
    <source>
        <dbReference type="PROSITE" id="PS50931"/>
    </source>
</evidence>
<reference evidence="7" key="1">
    <citation type="journal article" date="2019" name="Int. J. Syst. Evol. Microbiol.">
        <title>The Global Catalogue of Microorganisms (GCM) 10K type strain sequencing project: providing services to taxonomists for standard genome sequencing and annotation.</title>
        <authorList>
            <consortium name="The Broad Institute Genomics Platform"/>
            <consortium name="The Broad Institute Genome Sequencing Center for Infectious Disease"/>
            <person name="Wu L."/>
            <person name="Ma J."/>
        </authorList>
    </citation>
    <scope>NUCLEOTIDE SEQUENCE [LARGE SCALE GENOMIC DNA]</scope>
    <source>
        <strain evidence="7">CGMCC 1.10992</strain>
    </source>
</reference>
<name>A0ABW4XTN2_9GAMM</name>
<dbReference type="Pfam" id="PF03466">
    <property type="entry name" value="LysR_substrate"/>
    <property type="match status" value="1"/>
</dbReference>
<dbReference type="PANTHER" id="PTHR30537:SF26">
    <property type="entry name" value="GLYCINE CLEAVAGE SYSTEM TRANSCRIPTIONAL ACTIVATOR"/>
    <property type="match status" value="1"/>
</dbReference>
<proteinExistence type="inferred from homology"/>
<keyword evidence="3" id="KW-0238">DNA-binding</keyword>
<dbReference type="Gene3D" id="3.40.190.10">
    <property type="entry name" value="Periplasmic binding protein-like II"/>
    <property type="match status" value="2"/>
</dbReference>
<dbReference type="InterPro" id="IPR005119">
    <property type="entry name" value="LysR_subst-bd"/>
</dbReference>
<dbReference type="InterPro" id="IPR036388">
    <property type="entry name" value="WH-like_DNA-bd_sf"/>
</dbReference>